<evidence type="ECO:0000259" key="2">
    <source>
        <dbReference type="Pfam" id="PF00582"/>
    </source>
</evidence>
<evidence type="ECO:0000313" key="3">
    <source>
        <dbReference type="EMBL" id="MFC7255755.1"/>
    </source>
</evidence>
<feature type="domain" description="UspA" evidence="2">
    <location>
        <begin position="153"/>
        <end position="196"/>
    </location>
</feature>
<dbReference type="InterPro" id="IPR014729">
    <property type="entry name" value="Rossmann-like_a/b/a_fold"/>
</dbReference>
<dbReference type="CDD" id="cd00293">
    <property type="entry name" value="USP-like"/>
    <property type="match status" value="2"/>
</dbReference>
<evidence type="ECO:0000313" key="4">
    <source>
        <dbReference type="Proteomes" id="UP001596434"/>
    </source>
</evidence>
<feature type="domain" description="UspA" evidence="2">
    <location>
        <begin position="1"/>
        <end position="141"/>
    </location>
</feature>
<dbReference type="SUPFAM" id="SSF52402">
    <property type="entry name" value="Adenine nucleotide alpha hydrolases-like"/>
    <property type="match status" value="2"/>
</dbReference>
<dbReference type="Gene3D" id="3.40.50.620">
    <property type="entry name" value="HUPs"/>
    <property type="match status" value="2"/>
</dbReference>
<dbReference type="Pfam" id="PF00582">
    <property type="entry name" value="Usp"/>
    <property type="match status" value="3"/>
</dbReference>
<feature type="domain" description="UspA" evidence="2">
    <location>
        <begin position="198"/>
        <end position="267"/>
    </location>
</feature>
<keyword evidence="4" id="KW-1185">Reference proteome</keyword>
<gene>
    <name evidence="3" type="ORF">ACFQKE_10715</name>
</gene>
<dbReference type="RefSeq" id="WP_379704021.1">
    <property type="nucleotide sequence ID" value="NZ_JBHTAT010000001.1"/>
</dbReference>
<dbReference type="PRINTS" id="PR01438">
    <property type="entry name" value="UNVRSLSTRESS"/>
</dbReference>
<dbReference type="GeneID" id="96954128"/>
<name>A0ABD5ZZN1_9EURY</name>
<reference evidence="3 4" key="1">
    <citation type="journal article" date="2019" name="Int. J. Syst. Evol. Microbiol.">
        <title>The Global Catalogue of Microorganisms (GCM) 10K type strain sequencing project: providing services to taxonomists for standard genome sequencing and annotation.</title>
        <authorList>
            <consortium name="The Broad Institute Genomics Platform"/>
            <consortium name="The Broad Institute Genome Sequencing Center for Infectious Disease"/>
            <person name="Wu L."/>
            <person name="Ma J."/>
        </authorList>
    </citation>
    <scope>NUCLEOTIDE SEQUENCE [LARGE SCALE GENOMIC DNA]</scope>
    <source>
        <strain evidence="3 4">GX21</strain>
    </source>
</reference>
<dbReference type="PANTHER" id="PTHR46268:SF6">
    <property type="entry name" value="UNIVERSAL STRESS PROTEIN UP12"/>
    <property type="match status" value="1"/>
</dbReference>
<dbReference type="EMBL" id="JBHTAT010000001">
    <property type="protein sequence ID" value="MFC7255755.1"/>
    <property type="molecule type" value="Genomic_DNA"/>
</dbReference>
<dbReference type="InterPro" id="IPR006015">
    <property type="entry name" value="Universal_stress_UspA"/>
</dbReference>
<dbReference type="Proteomes" id="UP001596434">
    <property type="component" value="Unassembled WGS sequence"/>
</dbReference>
<accession>A0ABD5ZZN1</accession>
<organism evidence="3 4">
    <name type="scientific">Haloplanus litoreus</name>
    <dbReference type="NCBI Taxonomy" id="767515"/>
    <lineage>
        <taxon>Archaea</taxon>
        <taxon>Methanobacteriati</taxon>
        <taxon>Methanobacteriota</taxon>
        <taxon>Stenosarchaea group</taxon>
        <taxon>Halobacteria</taxon>
        <taxon>Halobacteriales</taxon>
        <taxon>Haloferacaceae</taxon>
        <taxon>Haloplanus</taxon>
    </lineage>
</organism>
<comment type="similarity">
    <text evidence="1">Belongs to the universal stress protein A family.</text>
</comment>
<evidence type="ECO:0000256" key="1">
    <source>
        <dbReference type="ARBA" id="ARBA00008791"/>
    </source>
</evidence>
<comment type="caution">
    <text evidence="3">The sequence shown here is derived from an EMBL/GenBank/DDBJ whole genome shotgun (WGS) entry which is preliminary data.</text>
</comment>
<sequence>MYDTILIPTDGSDVATTAARYGLALADRFDASVHVLSVVDPDRFVTDTVGDVDDLVRRQGEILQARAQDAVDRIVAESPVPVETHVVEGNPETVLAGAIDDYGADLVAMGTHGRSGVDRYLFGSLAERTLRTAHVPVLTVRTAEDGDTTPTVENVLVATDGSDEAERAGEHAIAVAGATGARLHALTVGDEEDPARRLADRAREAGIDATAAVRTGRPHEAILDYADEFDVDLVTLGSHGRTGVERVLLGSVAERVLRAATKPVLVVGP</sequence>
<dbReference type="AlphaFoldDB" id="A0ABD5ZZN1"/>
<protein>
    <submittedName>
        <fullName evidence="3">Universal stress protein</fullName>
    </submittedName>
</protein>
<dbReference type="InterPro" id="IPR006016">
    <property type="entry name" value="UspA"/>
</dbReference>
<proteinExistence type="inferred from homology"/>
<dbReference type="PANTHER" id="PTHR46268">
    <property type="entry name" value="STRESS RESPONSE PROTEIN NHAX"/>
    <property type="match status" value="1"/>
</dbReference>